<dbReference type="GO" id="GO:0033617">
    <property type="term" value="P:mitochondrial respiratory chain complex IV assembly"/>
    <property type="evidence" value="ECO:0007669"/>
    <property type="project" value="EnsemblFungi"/>
</dbReference>
<gene>
    <name evidence="7" type="primary">TPHA0K02020</name>
    <name evidence="7" type="ordered locus">TPHA_0K02020</name>
</gene>
<dbReference type="OMA" id="YLTCRME"/>
<dbReference type="eggNOG" id="KOG3477">
    <property type="taxonomic scope" value="Eukaryota"/>
</dbReference>
<feature type="compositionally biased region" description="Low complexity" evidence="6">
    <location>
        <begin position="85"/>
        <end position="103"/>
    </location>
</feature>
<sequence>MSGNPGGSTFRLSPTPPERGSFPLDHDGECTNEMIAYMNCIKLVKGENGAVNCRIKARDYLKCRMDHGLMERDDFKHLGLPEPRGAAAAAAATTSDGDGTGATKNAPPTGKKFGEP</sequence>
<dbReference type="GO" id="GO:0005758">
    <property type="term" value="C:mitochondrial intermembrane space"/>
    <property type="evidence" value="ECO:0007669"/>
    <property type="project" value="EnsemblFungi"/>
</dbReference>
<evidence type="ECO:0000313" key="8">
    <source>
        <dbReference type="Proteomes" id="UP000005666"/>
    </source>
</evidence>
<accession>G8BZK7</accession>
<dbReference type="KEGG" id="tpf:TPHA_0K02020"/>
<dbReference type="PANTHER" id="PTHR21107:SF2">
    <property type="entry name" value="CYTOCHROME C OXIDASE ASSEMBLY PROTEIN COX19"/>
    <property type="match status" value="1"/>
</dbReference>
<comment type="subcellular location">
    <subcellularLocation>
        <location evidence="1">Cytoplasm</location>
    </subcellularLocation>
</comment>
<evidence type="ECO:0008006" key="9">
    <source>
        <dbReference type="Google" id="ProtNLM"/>
    </source>
</evidence>
<feature type="region of interest" description="Disordered" evidence="6">
    <location>
        <begin position="1"/>
        <end position="26"/>
    </location>
</feature>
<protein>
    <recommendedName>
        <fullName evidence="9">CHCH domain-containing protein</fullName>
    </recommendedName>
</protein>
<dbReference type="STRING" id="1071381.G8BZK7"/>
<evidence type="ECO:0000256" key="1">
    <source>
        <dbReference type="ARBA" id="ARBA00004496"/>
    </source>
</evidence>
<keyword evidence="8" id="KW-1185">Reference proteome</keyword>
<dbReference type="GO" id="GO:0030001">
    <property type="term" value="P:metal ion transport"/>
    <property type="evidence" value="ECO:0007669"/>
    <property type="project" value="EnsemblFungi"/>
</dbReference>
<evidence type="ECO:0000256" key="6">
    <source>
        <dbReference type="SAM" id="MobiDB-lite"/>
    </source>
</evidence>
<keyword evidence="3" id="KW-1015">Disulfide bond</keyword>
<organism evidence="7 8">
    <name type="scientific">Tetrapisispora phaffii (strain ATCC 24235 / CBS 4417 / NBRC 1672 / NRRL Y-8282 / UCD 70-5)</name>
    <name type="common">Yeast</name>
    <name type="synonym">Fabospora phaffii</name>
    <dbReference type="NCBI Taxonomy" id="1071381"/>
    <lineage>
        <taxon>Eukaryota</taxon>
        <taxon>Fungi</taxon>
        <taxon>Dikarya</taxon>
        <taxon>Ascomycota</taxon>
        <taxon>Saccharomycotina</taxon>
        <taxon>Saccharomycetes</taxon>
        <taxon>Saccharomycetales</taxon>
        <taxon>Saccharomycetaceae</taxon>
        <taxon>Tetrapisispora</taxon>
    </lineage>
</organism>
<dbReference type="HOGENOM" id="CLU_141947_2_1_1"/>
<dbReference type="InterPro" id="IPR051383">
    <property type="entry name" value="COX19"/>
</dbReference>
<evidence type="ECO:0000313" key="7">
    <source>
        <dbReference type="EMBL" id="CCE65335.1"/>
    </source>
</evidence>
<dbReference type="OrthoDB" id="268594at2759"/>
<dbReference type="GO" id="GO:0005829">
    <property type="term" value="C:cytosol"/>
    <property type="evidence" value="ECO:0007669"/>
    <property type="project" value="EnsemblFungi"/>
</dbReference>
<evidence type="ECO:0000256" key="5">
    <source>
        <dbReference type="ARBA" id="ARBA00038223"/>
    </source>
</evidence>
<evidence type="ECO:0000256" key="2">
    <source>
        <dbReference type="ARBA" id="ARBA00022490"/>
    </source>
</evidence>
<keyword evidence="2" id="KW-0963">Cytoplasm</keyword>
<dbReference type="EMBL" id="HE612866">
    <property type="protein sequence ID" value="CCE65335.1"/>
    <property type="molecule type" value="Genomic_DNA"/>
</dbReference>
<name>G8BZK7_TETPH</name>
<dbReference type="Proteomes" id="UP000005666">
    <property type="component" value="Chromosome 11"/>
</dbReference>
<dbReference type="GeneID" id="11533320"/>
<feature type="region of interest" description="Disordered" evidence="6">
    <location>
        <begin position="84"/>
        <end position="116"/>
    </location>
</feature>
<reference evidence="7 8" key="1">
    <citation type="journal article" date="2011" name="Proc. Natl. Acad. Sci. U.S.A.">
        <title>Evolutionary erosion of yeast sex chromosomes by mating-type switching accidents.</title>
        <authorList>
            <person name="Gordon J.L."/>
            <person name="Armisen D."/>
            <person name="Proux-Wera E."/>
            <person name="Oheigeartaigh S.S."/>
            <person name="Byrne K.P."/>
            <person name="Wolfe K.H."/>
        </authorList>
    </citation>
    <scope>NUCLEOTIDE SEQUENCE [LARGE SCALE GENOMIC DNA]</scope>
    <source>
        <strain evidence="8">ATCC 24235 / CBS 4417 / NBRC 1672 / NRRL Y-8282 / UCD 70-5</strain>
    </source>
</reference>
<comment type="function">
    <text evidence="4">Required for the assembly of mitochondrial cytochrome c oxidase.</text>
</comment>
<dbReference type="PANTHER" id="PTHR21107">
    <property type="entry name" value="CYTOCHROME C OXIDASE ASSEMBLY PROTEIN COX19"/>
    <property type="match status" value="1"/>
</dbReference>
<evidence type="ECO:0000256" key="4">
    <source>
        <dbReference type="ARBA" id="ARBA00037279"/>
    </source>
</evidence>
<dbReference type="GO" id="GO:0005507">
    <property type="term" value="F:copper ion binding"/>
    <property type="evidence" value="ECO:0007669"/>
    <property type="project" value="EnsemblFungi"/>
</dbReference>
<proteinExistence type="inferred from homology"/>
<dbReference type="PROSITE" id="PS51808">
    <property type="entry name" value="CHCH"/>
    <property type="match status" value="1"/>
</dbReference>
<dbReference type="RefSeq" id="XP_003687769.1">
    <property type="nucleotide sequence ID" value="XM_003687721.1"/>
</dbReference>
<comment type="similarity">
    <text evidence="5">Belongs to the COX19 family.</text>
</comment>
<evidence type="ECO:0000256" key="3">
    <source>
        <dbReference type="ARBA" id="ARBA00023157"/>
    </source>
</evidence>
<dbReference type="AlphaFoldDB" id="G8BZK7"/>